<dbReference type="EMBL" id="JALLPJ020000684">
    <property type="protein sequence ID" value="KAL3785632.1"/>
    <property type="molecule type" value="Genomic_DNA"/>
</dbReference>
<dbReference type="PROSITE" id="PS50297">
    <property type="entry name" value="ANK_REP_REGION"/>
    <property type="match status" value="1"/>
</dbReference>
<dbReference type="InterPro" id="IPR001623">
    <property type="entry name" value="DnaJ_domain"/>
</dbReference>
<keyword evidence="4" id="KW-0732">Signal</keyword>
<dbReference type="Pfam" id="PF00226">
    <property type="entry name" value="DnaJ"/>
    <property type="match status" value="1"/>
</dbReference>
<dbReference type="InterPro" id="IPR036770">
    <property type="entry name" value="Ankyrin_rpt-contain_sf"/>
</dbReference>
<evidence type="ECO:0000256" key="2">
    <source>
        <dbReference type="ARBA" id="ARBA00023043"/>
    </source>
</evidence>
<dbReference type="SMART" id="SM00271">
    <property type="entry name" value="DnaJ"/>
    <property type="match status" value="1"/>
</dbReference>
<dbReference type="PANTHER" id="PTHR24198">
    <property type="entry name" value="ANKYRIN REPEAT AND PROTEIN KINASE DOMAIN-CONTAINING PROTEIN"/>
    <property type="match status" value="1"/>
</dbReference>
<dbReference type="PRINTS" id="PR00625">
    <property type="entry name" value="JDOMAIN"/>
</dbReference>
<organism evidence="6 7">
    <name type="scientific">Cyclotella atomus</name>
    <dbReference type="NCBI Taxonomy" id="382360"/>
    <lineage>
        <taxon>Eukaryota</taxon>
        <taxon>Sar</taxon>
        <taxon>Stramenopiles</taxon>
        <taxon>Ochrophyta</taxon>
        <taxon>Bacillariophyta</taxon>
        <taxon>Coscinodiscophyceae</taxon>
        <taxon>Thalassiosirophycidae</taxon>
        <taxon>Stephanodiscales</taxon>
        <taxon>Stephanodiscaceae</taxon>
        <taxon>Cyclotella</taxon>
    </lineage>
</organism>
<sequence>MWSTTTAKPTPLLLLSLVNLPADASESERAARITTLKSWIEEHPSLMSQLLSLQEYRDKKTGCMSLHWAAGTGFDEAVELLLNVDLIDNGAQEDVPSKKLPVDQEAYHPSTSRTALHYAARNGHLSTCQLLISKYGADSHPKCGRGAVTPIQLAVWQNRLSIVKYLVDVNAERGIQVAFERNGFSCGLMHWLGLVPAKRWSGDLDHEFNNSDEDDGSGVLPLARYLHSLGISYESTPENCNAQGHTPNHKAAWGGNLALIKYFRDEHGVYDTIQDEAGNYCADIARMRGNMEVHQWLLEHGSGDRAISYKTLGLEVGASMDAVKRRYWDLARAHHPDKKKHQTLADKDCNYVYEDNDFIKIKAAYEHLTKQHGIGQQKNPKYDDVKLLENKLASSGADSVDDDLFIHKMLAIISDYGEDGFPVSLISRRWNQIWPDRPFPTLYIIEYQAKSQTNDGLTVQKKVNLLRFLKWRCKGSSISFRDTERGVVLVNNAKSRQQ</sequence>
<dbReference type="PANTHER" id="PTHR24198:SF165">
    <property type="entry name" value="ANKYRIN REPEAT-CONTAINING PROTEIN-RELATED"/>
    <property type="match status" value="1"/>
</dbReference>
<dbReference type="SUPFAM" id="SSF48403">
    <property type="entry name" value="Ankyrin repeat"/>
    <property type="match status" value="1"/>
</dbReference>
<name>A0ABD3PCR5_9STRA</name>
<gene>
    <name evidence="6" type="ORF">ACHAWO_005976</name>
</gene>
<dbReference type="Gene3D" id="1.10.287.110">
    <property type="entry name" value="DnaJ domain"/>
    <property type="match status" value="1"/>
</dbReference>
<protein>
    <recommendedName>
        <fullName evidence="5">J domain-containing protein</fullName>
    </recommendedName>
</protein>
<feature type="domain" description="J" evidence="5">
    <location>
        <begin position="307"/>
        <end position="386"/>
    </location>
</feature>
<dbReference type="Pfam" id="PF12796">
    <property type="entry name" value="Ank_2"/>
    <property type="match status" value="1"/>
</dbReference>
<dbReference type="Gene3D" id="1.25.40.20">
    <property type="entry name" value="Ankyrin repeat-containing domain"/>
    <property type="match status" value="2"/>
</dbReference>
<evidence type="ECO:0000259" key="5">
    <source>
        <dbReference type="PROSITE" id="PS50076"/>
    </source>
</evidence>
<keyword evidence="1" id="KW-0677">Repeat</keyword>
<dbReference type="AlphaFoldDB" id="A0ABD3PCR5"/>
<dbReference type="InterPro" id="IPR002110">
    <property type="entry name" value="Ankyrin_rpt"/>
</dbReference>
<keyword evidence="7" id="KW-1185">Reference proteome</keyword>
<proteinExistence type="predicted"/>
<dbReference type="SUPFAM" id="SSF46565">
    <property type="entry name" value="Chaperone J-domain"/>
    <property type="match status" value="1"/>
</dbReference>
<dbReference type="InterPro" id="IPR036869">
    <property type="entry name" value="J_dom_sf"/>
</dbReference>
<evidence type="ECO:0000256" key="1">
    <source>
        <dbReference type="ARBA" id="ARBA00022737"/>
    </source>
</evidence>
<dbReference type="PROSITE" id="PS50088">
    <property type="entry name" value="ANK_REPEAT"/>
    <property type="match status" value="1"/>
</dbReference>
<evidence type="ECO:0000256" key="3">
    <source>
        <dbReference type="PROSITE-ProRule" id="PRU00023"/>
    </source>
</evidence>
<dbReference type="CDD" id="cd06257">
    <property type="entry name" value="DnaJ"/>
    <property type="match status" value="1"/>
</dbReference>
<dbReference type="SMART" id="SM00248">
    <property type="entry name" value="ANK"/>
    <property type="match status" value="5"/>
</dbReference>
<comment type="caution">
    <text evidence="6">The sequence shown here is derived from an EMBL/GenBank/DDBJ whole genome shotgun (WGS) entry which is preliminary data.</text>
</comment>
<keyword evidence="2 3" id="KW-0040">ANK repeat</keyword>
<evidence type="ECO:0000256" key="4">
    <source>
        <dbReference type="SAM" id="SignalP"/>
    </source>
</evidence>
<evidence type="ECO:0000313" key="6">
    <source>
        <dbReference type="EMBL" id="KAL3785632.1"/>
    </source>
</evidence>
<evidence type="ECO:0000313" key="7">
    <source>
        <dbReference type="Proteomes" id="UP001530400"/>
    </source>
</evidence>
<accession>A0ABD3PCR5</accession>
<feature type="signal peptide" evidence="4">
    <location>
        <begin position="1"/>
        <end position="24"/>
    </location>
</feature>
<feature type="repeat" description="ANK" evidence="3">
    <location>
        <begin position="111"/>
        <end position="134"/>
    </location>
</feature>
<dbReference type="PROSITE" id="PS50076">
    <property type="entry name" value="DNAJ_2"/>
    <property type="match status" value="1"/>
</dbReference>
<reference evidence="6 7" key="1">
    <citation type="submission" date="2024-10" db="EMBL/GenBank/DDBJ databases">
        <title>Updated reference genomes for cyclostephanoid diatoms.</title>
        <authorList>
            <person name="Roberts W.R."/>
            <person name="Alverson A.J."/>
        </authorList>
    </citation>
    <scope>NUCLEOTIDE SEQUENCE [LARGE SCALE GENOMIC DNA]</scope>
    <source>
        <strain evidence="6 7">AJA010-31</strain>
    </source>
</reference>
<feature type="chain" id="PRO_5044891398" description="J domain-containing protein" evidence="4">
    <location>
        <begin position="25"/>
        <end position="498"/>
    </location>
</feature>
<dbReference type="Proteomes" id="UP001530400">
    <property type="component" value="Unassembled WGS sequence"/>
</dbReference>